<keyword evidence="5" id="KW-1185">Reference proteome</keyword>
<dbReference type="Pfam" id="PF00326">
    <property type="entry name" value="Peptidase_S9"/>
    <property type="match status" value="1"/>
</dbReference>
<accession>A0A370X8P0</accession>
<dbReference type="GO" id="GO:0004252">
    <property type="term" value="F:serine-type endopeptidase activity"/>
    <property type="evidence" value="ECO:0007669"/>
    <property type="project" value="TreeGrafter"/>
</dbReference>
<organism evidence="4 5">
    <name type="scientific">Dyella monticola</name>
    <dbReference type="NCBI Taxonomy" id="1927958"/>
    <lineage>
        <taxon>Bacteria</taxon>
        <taxon>Pseudomonadati</taxon>
        <taxon>Pseudomonadota</taxon>
        <taxon>Gammaproteobacteria</taxon>
        <taxon>Lysobacterales</taxon>
        <taxon>Rhodanobacteraceae</taxon>
        <taxon>Dyella</taxon>
    </lineage>
</organism>
<evidence type="ECO:0000313" key="5">
    <source>
        <dbReference type="Proteomes" id="UP000254258"/>
    </source>
</evidence>
<feature type="compositionally biased region" description="Basic residues" evidence="2">
    <location>
        <begin position="1"/>
        <end position="13"/>
    </location>
</feature>
<evidence type="ECO:0000256" key="2">
    <source>
        <dbReference type="SAM" id="MobiDB-lite"/>
    </source>
</evidence>
<dbReference type="PANTHER" id="PTHR42776">
    <property type="entry name" value="SERINE PEPTIDASE S9 FAMILY MEMBER"/>
    <property type="match status" value="1"/>
</dbReference>
<evidence type="ECO:0000259" key="3">
    <source>
        <dbReference type="Pfam" id="PF00326"/>
    </source>
</evidence>
<feature type="domain" description="Peptidase S9 prolyl oligopeptidase catalytic" evidence="3">
    <location>
        <begin position="505"/>
        <end position="715"/>
    </location>
</feature>
<dbReference type="SUPFAM" id="SSF82171">
    <property type="entry name" value="DPP6 N-terminal domain-like"/>
    <property type="match status" value="1"/>
</dbReference>
<gene>
    <name evidence="4" type="ORF">DWU98_02000</name>
</gene>
<dbReference type="Gene3D" id="3.40.50.1820">
    <property type="entry name" value="alpha/beta hydrolase"/>
    <property type="match status" value="1"/>
</dbReference>
<feature type="region of interest" description="Disordered" evidence="2">
    <location>
        <begin position="1"/>
        <end position="24"/>
    </location>
</feature>
<dbReference type="InterPro" id="IPR029058">
    <property type="entry name" value="AB_hydrolase_fold"/>
</dbReference>
<dbReference type="EMBL" id="QRBE01000001">
    <property type="protein sequence ID" value="RDS84758.1"/>
    <property type="molecule type" value="Genomic_DNA"/>
</dbReference>
<dbReference type="SUPFAM" id="SSF53474">
    <property type="entry name" value="alpha/beta-Hydrolases"/>
    <property type="match status" value="1"/>
</dbReference>
<dbReference type="PANTHER" id="PTHR42776:SF27">
    <property type="entry name" value="DIPEPTIDYL PEPTIDASE FAMILY MEMBER 6"/>
    <property type="match status" value="1"/>
</dbReference>
<protein>
    <submittedName>
        <fullName evidence="4">S9 family peptidase</fullName>
    </submittedName>
</protein>
<name>A0A370X8P0_9GAMM</name>
<proteinExistence type="predicted"/>
<reference evidence="4 5" key="1">
    <citation type="submission" date="2018-07" db="EMBL/GenBank/DDBJ databases">
        <title>Dyella monticola sp. nov. and Dyella psychrodurans sp. nov. isolated from monsoon evergreen broad-leaved forest soil of Dinghu Mountain, China.</title>
        <authorList>
            <person name="Gao Z."/>
            <person name="Qiu L."/>
        </authorList>
    </citation>
    <scope>NUCLEOTIDE SEQUENCE [LARGE SCALE GENOMIC DNA]</scope>
    <source>
        <strain evidence="4 5">4G-K06</strain>
    </source>
</reference>
<sequence length="741" mass="80807">MPLKKNGGHRFSSRRNVEARMGSSRRSPQLTILVRMGWILRSESRRSYPSASPPLFLFTAPLESRLNRRVRTGTEGTNMLGSLLLAVALSAAPQTTVVLDANSRALIGDAEHQDMQLSPNGRYIAVARHEQGGSFVLILSAADQTLVKSLDLGPGAEVGSIDWLGSDKLIVDMNRKRNDFGGSIWDPWFLLFTMSSKHGVSFPANFIGKIDNDDQHILVSSCESRGEGCACKHEDHHGCIYEAAVMDVNDLREGSRKTIAVAPVEDASFTADHAGAIRFAWAVNDQDQSKLYVTNNGKDWTLLNDESISNVDIAPVGISRDNRSAYLQVEHTDGPDSIERYDFATGTRTVLLRDAVSDPLSIIYSMDHREPIGAFFGPGRPQARFWDPASLDARWRIAINKAFPDSTCGVPSADADGSLVIVSTENDRDPGAFYLLDVAHHKATLLARKYPSIDPKKGLPTEPFAMKARDGLPLYGFVTRPAGARTAAPAVVIVHGGPYDIDDEWGFDPEVQLLAQHGYAVVRVNFRGSAGFGLPFAERGYRQWGAAMQDDVTDATHWAIDQGIADPKRICIYGASYGGYAALMGVVREPSLYRCAAGLSGVYDLSKMYSWGDTHRSDLGVYYLHRVLGSDKAQLDSRSPAKHGADIKVPVLLAHGVYDVRAPIYHAEEMRGALNSAGNAPEYLRYDNEGHGLGTVDHRVDFYSHLLGFLDANLGVKTADTSAQVAPDPTQQAGPVSTTVH</sequence>
<dbReference type="AlphaFoldDB" id="A0A370X8P0"/>
<dbReference type="GO" id="GO:0006508">
    <property type="term" value="P:proteolysis"/>
    <property type="evidence" value="ECO:0007669"/>
    <property type="project" value="InterPro"/>
</dbReference>
<evidence type="ECO:0000313" key="4">
    <source>
        <dbReference type="EMBL" id="RDS84758.1"/>
    </source>
</evidence>
<dbReference type="InterPro" id="IPR001375">
    <property type="entry name" value="Peptidase_S9_cat"/>
</dbReference>
<keyword evidence="1" id="KW-0378">Hydrolase</keyword>
<comment type="caution">
    <text evidence="4">The sequence shown here is derived from an EMBL/GenBank/DDBJ whole genome shotgun (WGS) entry which is preliminary data.</text>
</comment>
<dbReference type="Proteomes" id="UP000254258">
    <property type="component" value="Unassembled WGS sequence"/>
</dbReference>
<evidence type="ECO:0000256" key="1">
    <source>
        <dbReference type="ARBA" id="ARBA00022801"/>
    </source>
</evidence>